<dbReference type="InterPro" id="IPR051532">
    <property type="entry name" value="Ester_Hydrolysis_Enzymes"/>
</dbReference>
<accession>A0AAD7UF98</accession>
<dbReference type="SUPFAM" id="SSF52266">
    <property type="entry name" value="SGNH hydrolase"/>
    <property type="match status" value="1"/>
</dbReference>
<name>A0AAD7UF98_9STRA</name>
<dbReference type="Gene3D" id="3.40.50.1110">
    <property type="entry name" value="SGNH hydrolase"/>
    <property type="match status" value="1"/>
</dbReference>
<dbReference type="Proteomes" id="UP001230188">
    <property type="component" value="Unassembled WGS sequence"/>
</dbReference>
<sequence>MASVLLVVATTAAAEVPRVVCGGDSITFGWHGHIPGEPGGSYPLWLELLWQGNVSVSNFGVSGVTATANRAYRLTREFGMLLESRFDVAVVMLGTNDAKRKLWNEDEYVESYLALLRLVANSSPRGTLLVGLPPPYLGPVAPQATPFTRSTWGVNSTINELLRNAAARVATLAGMQTIDFFASLGGANADRALYHDAIHPNNRGYKAMATYAFPILSAFLQPFSLRHATPKSRRRPYGVRKRRMAPRQ</sequence>
<protein>
    <recommendedName>
        <fullName evidence="1">SGNH hydrolase-type esterase domain-containing protein</fullName>
    </recommendedName>
</protein>
<organism evidence="2 3">
    <name type="scientific">Chrysophaeum taylorii</name>
    <dbReference type="NCBI Taxonomy" id="2483200"/>
    <lineage>
        <taxon>Eukaryota</taxon>
        <taxon>Sar</taxon>
        <taxon>Stramenopiles</taxon>
        <taxon>Ochrophyta</taxon>
        <taxon>Pelagophyceae</taxon>
        <taxon>Pelagomonadales</taxon>
        <taxon>Pelagomonadaceae</taxon>
        <taxon>Chrysophaeum</taxon>
    </lineage>
</organism>
<evidence type="ECO:0000313" key="3">
    <source>
        <dbReference type="Proteomes" id="UP001230188"/>
    </source>
</evidence>
<dbReference type="PANTHER" id="PTHR30383">
    <property type="entry name" value="THIOESTERASE 1/PROTEASE 1/LYSOPHOSPHOLIPASE L1"/>
    <property type="match status" value="1"/>
</dbReference>
<feature type="domain" description="SGNH hydrolase-type esterase" evidence="1">
    <location>
        <begin position="23"/>
        <end position="207"/>
    </location>
</feature>
<gene>
    <name evidence="2" type="ORF">CTAYLR_000993</name>
</gene>
<evidence type="ECO:0000259" key="1">
    <source>
        <dbReference type="Pfam" id="PF13472"/>
    </source>
</evidence>
<dbReference type="PANTHER" id="PTHR30383:SF5">
    <property type="entry name" value="SGNH HYDROLASE-TYPE ESTERASE DOMAIN-CONTAINING PROTEIN"/>
    <property type="match status" value="1"/>
</dbReference>
<dbReference type="EMBL" id="JAQMWT010000330">
    <property type="protein sequence ID" value="KAJ8604493.1"/>
    <property type="molecule type" value="Genomic_DNA"/>
</dbReference>
<keyword evidence="3" id="KW-1185">Reference proteome</keyword>
<dbReference type="CDD" id="cd00229">
    <property type="entry name" value="SGNH_hydrolase"/>
    <property type="match status" value="1"/>
</dbReference>
<dbReference type="Pfam" id="PF13472">
    <property type="entry name" value="Lipase_GDSL_2"/>
    <property type="match status" value="1"/>
</dbReference>
<proteinExistence type="predicted"/>
<comment type="caution">
    <text evidence="2">The sequence shown here is derived from an EMBL/GenBank/DDBJ whole genome shotgun (WGS) entry which is preliminary data.</text>
</comment>
<dbReference type="GO" id="GO:0004622">
    <property type="term" value="F:phosphatidylcholine lysophospholipase activity"/>
    <property type="evidence" value="ECO:0007669"/>
    <property type="project" value="TreeGrafter"/>
</dbReference>
<reference evidence="2" key="1">
    <citation type="submission" date="2023-01" db="EMBL/GenBank/DDBJ databases">
        <title>Metagenome sequencing of chrysophaentin producing Chrysophaeum taylorii.</title>
        <authorList>
            <person name="Davison J."/>
            <person name="Bewley C."/>
        </authorList>
    </citation>
    <scope>NUCLEOTIDE SEQUENCE</scope>
    <source>
        <strain evidence="2">NIES-1699</strain>
    </source>
</reference>
<dbReference type="InterPro" id="IPR036514">
    <property type="entry name" value="SGNH_hydro_sf"/>
</dbReference>
<evidence type="ECO:0000313" key="2">
    <source>
        <dbReference type="EMBL" id="KAJ8604493.1"/>
    </source>
</evidence>
<dbReference type="AlphaFoldDB" id="A0AAD7UF98"/>
<dbReference type="InterPro" id="IPR013830">
    <property type="entry name" value="SGNH_hydro"/>
</dbReference>